<feature type="transmembrane region" description="Helical" evidence="8">
    <location>
        <begin position="478"/>
        <end position="499"/>
    </location>
</feature>
<evidence type="ECO:0000256" key="9">
    <source>
        <dbReference type="SAM" id="MobiDB-lite"/>
    </source>
</evidence>
<evidence type="ECO:0000256" key="3">
    <source>
        <dbReference type="ARBA" id="ARBA00022448"/>
    </source>
</evidence>
<keyword evidence="5 8" id="KW-0812">Transmembrane</keyword>
<feature type="transmembrane region" description="Helical" evidence="8">
    <location>
        <begin position="232"/>
        <end position="255"/>
    </location>
</feature>
<dbReference type="PANTHER" id="PTHR11101:SF67">
    <property type="entry name" value="PHOSPHATE TRANSPORTER"/>
    <property type="match status" value="1"/>
</dbReference>
<protein>
    <recommendedName>
        <fullName evidence="8">Phosphate transporter</fullName>
    </recommendedName>
</protein>
<dbReference type="Pfam" id="PF01384">
    <property type="entry name" value="PHO4"/>
    <property type="match status" value="1"/>
</dbReference>
<feature type="transmembrane region" description="Helical" evidence="8">
    <location>
        <begin position="201"/>
        <end position="220"/>
    </location>
</feature>
<sequence>MKEINSLATTLVTLTTTLYFNQQSLKWALVLGVILAFVLGAAMGANDVANAFGTSVGSGTLTLVQAYTLATIFETLGAVLVGWSVTDTLRKGVVDVGVYADAPQELFFGQIAALGGSSMWLVLATFCGFPVSTTHSLVGGTLGYSLVLRGKRGINWGKLGLVVMSWVTSPLTSGIFSISIYTIIDLLVVKREDPYESGLRMIPIFYFICIGFNVFIVMWRGSKVLHLDAIPFWVALLMACCFGAIAAAAAQFLLVPRLRRKKLDESELPSYERSTGGADNAPKYPDDTSGSRTLTEKTQESNAEDESMTTAESGPKHGPRELLKWMRPDPSLADNSDTGRLFSAIQVFTACFAGFAHGAQDVSNSVAPIAALLSIYSNKSALQKEEVPIYVLLYGVVAICVGLWTFGHRVIATVGEKVSYINPASGFTIEFGAAATSILASRFGLPISTTHCLVGSVIAVGSLRVNEPVKWALLRNIAISWVVTIPVSGIISAGIMLMFRLVA</sequence>
<feature type="transmembrane region" description="Helical" evidence="8">
    <location>
        <begin position="387"/>
        <end position="407"/>
    </location>
</feature>
<feature type="transmembrane region" description="Helical" evidence="8">
    <location>
        <begin position="106"/>
        <end position="131"/>
    </location>
</feature>
<organism evidence="10 11">
    <name type="scientific">Haemonchus contortus</name>
    <name type="common">Barber pole worm</name>
    <dbReference type="NCBI Taxonomy" id="6289"/>
    <lineage>
        <taxon>Eukaryota</taxon>
        <taxon>Metazoa</taxon>
        <taxon>Ecdysozoa</taxon>
        <taxon>Nematoda</taxon>
        <taxon>Chromadorea</taxon>
        <taxon>Rhabditida</taxon>
        <taxon>Rhabditina</taxon>
        <taxon>Rhabditomorpha</taxon>
        <taxon>Strongyloidea</taxon>
        <taxon>Trichostrongylidae</taxon>
        <taxon>Haemonchus</taxon>
    </lineage>
</organism>
<feature type="transmembrane region" description="Helical" evidence="8">
    <location>
        <begin position="65"/>
        <end position="85"/>
    </location>
</feature>
<dbReference type="GO" id="GO:0016020">
    <property type="term" value="C:membrane"/>
    <property type="evidence" value="ECO:0007669"/>
    <property type="project" value="UniProtKB-SubCell"/>
</dbReference>
<dbReference type="InterPro" id="IPR001204">
    <property type="entry name" value="Phos_transporter"/>
</dbReference>
<keyword evidence="7 8" id="KW-0472">Membrane</keyword>
<dbReference type="PANTHER" id="PTHR11101">
    <property type="entry name" value="PHOSPHATE TRANSPORTER"/>
    <property type="match status" value="1"/>
</dbReference>
<reference evidence="11" key="1">
    <citation type="submission" date="2020-12" db="UniProtKB">
        <authorList>
            <consortium name="WormBaseParasite"/>
        </authorList>
    </citation>
    <scope>IDENTIFICATION</scope>
    <source>
        <strain evidence="11">MHco3</strain>
    </source>
</reference>
<comment type="similarity">
    <text evidence="2 8">Belongs to the inorganic phosphate transporter (PiT) (TC 2.A.20) family.</text>
</comment>
<dbReference type="WBParaSite" id="HCON_00136825-00001">
    <property type="protein sequence ID" value="HCON_00136825-00001"/>
    <property type="gene ID" value="HCON_00136825"/>
</dbReference>
<evidence type="ECO:0000256" key="7">
    <source>
        <dbReference type="ARBA" id="ARBA00023136"/>
    </source>
</evidence>
<dbReference type="GO" id="GO:0005315">
    <property type="term" value="F:phosphate transmembrane transporter activity"/>
    <property type="evidence" value="ECO:0007669"/>
    <property type="project" value="InterPro"/>
</dbReference>
<keyword evidence="4 8" id="KW-0592">Phosphate transport</keyword>
<evidence type="ECO:0000313" key="11">
    <source>
        <dbReference type="WBParaSite" id="HCON_00136825-00001"/>
    </source>
</evidence>
<comment type="function">
    <text evidence="8">Sodium-phosphate symporter.</text>
</comment>
<feature type="compositionally biased region" description="Basic and acidic residues" evidence="9">
    <location>
        <begin position="314"/>
        <end position="327"/>
    </location>
</feature>
<feature type="transmembrane region" description="Helical" evidence="8">
    <location>
        <begin position="171"/>
        <end position="189"/>
    </location>
</feature>
<dbReference type="Proteomes" id="UP000025227">
    <property type="component" value="Unplaced"/>
</dbReference>
<evidence type="ECO:0000256" key="1">
    <source>
        <dbReference type="ARBA" id="ARBA00004141"/>
    </source>
</evidence>
<keyword evidence="10" id="KW-1185">Reference proteome</keyword>
<keyword evidence="3 8" id="KW-0813">Transport</keyword>
<evidence type="ECO:0000256" key="6">
    <source>
        <dbReference type="ARBA" id="ARBA00022989"/>
    </source>
</evidence>
<keyword evidence="6 8" id="KW-1133">Transmembrane helix</keyword>
<evidence type="ECO:0000313" key="10">
    <source>
        <dbReference type="Proteomes" id="UP000025227"/>
    </source>
</evidence>
<name>A0A7I4YSZ7_HAECO</name>
<proteinExistence type="inferred from homology"/>
<evidence type="ECO:0000256" key="5">
    <source>
        <dbReference type="ARBA" id="ARBA00022692"/>
    </source>
</evidence>
<evidence type="ECO:0000256" key="4">
    <source>
        <dbReference type="ARBA" id="ARBA00022592"/>
    </source>
</evidence>
<feature type="transmembrane region" description="Helical" evidence="8">
    <location>
        <begin position="27"/>
        <end position="45"/>
    </location>
</feature>
<dbReference type="AlphaFoldDB" id="A0A7I4YSZ7"/>
<comment type="subcellular location">
    <subcellularLocation>
        <location evidence="1 8">Membrane</location>
        <topology evidence="1 8">Multi-pass membrane protein</topology>
    </subcellularLocation>
</comment>
<evidence type="ECO:0000256" key="2">
    <source>
        <dbReference type="ARBA" id="ARBA00009916"/>
    </source>
</evidence>
<dbReference type="OMA" id="ATIYAIW"/>
<dbReference type="GO" id="GO:0035435">
    <property type="term" value="P:phosphate ion transmembrane transport"/>
    <property type="evidence" value="ECO:0007669"/>
    <property type="project" value="TreeGrafter"/>
</dbReference>
<evidence type="ECO:0000256" key="8">
    <source>
        <dbReference type="RuleBase" id="RU363058"/>
    </source>
</evidence>
<feature type="region of interest" description="Disordered" evidence="9">
    <location>
        <begin position="266"/>
        <end position="329"/>
    </location>
</feature>
<dbReference type="OrthoDB" id="260807at2759"/>
<accession>A0A7I4YSZ7</accession>